<dbReference type="GO" id="GO:0016812">
    <property type="term" value="F:hydrolase activity, acting on carbon-nitrogen (but not peptide) bonds, in cyclic amides"/>
    <property type="evidence" value="ECO:0007669"/>
    <property type="project" value="InterPro"/>
</dbReference>
<sequence length="263" mass="28668">MAIDESPRLVQRAERCEEPRELVVTPVRAHRRTLQRALRAASRPQSAFRFARPIDVARRLAGAANERTETLDRIDRLHFVERVLADARESGAEWASDLAVVVGARPSERVERVEQVRAEVETVTGWHPRRLESMRACGSGLDAPDDRAAAALVSAAVELHAALRERADGDDAVSTASVIRAATRTLAAHGDRGWRESHPSIERVTLAGVSTLSATLADFLLTLGAETSVDVHLHLRHATGERIASRLAAHASIEDPGAEVFES</sequence>
<comment type="caution">
    <text evidence="1">The sequence shown here is derived from an EMBL/GenBank/DDBJ whole genome shotgun (WGS) entry which is preliminary data.</text>
</comment>
<reference evidence="1 2" key="1">
    <citation type="submission" date="2013-09" db="EMBL/GenBank/DDBJ databases">
        <title>Whole genome sequencing of Halarchaeum acidiphilum strain MH1-52-1.</title>
        <authorList>
            <person name="Shimane Y."/>
            <person name="Minegishi H."/>
            <person name="Nishi S."/>
            <person name="Echigo A."/>
            <person name="Shuto A."/>
            <person name="Konishi M."/>
            <person name="Ito T."/>
            <person name="Ohkuma M."/>
            <person name="Ohta Y."/>
            <person name="Nagano Y."/>
            <person name="Tsubouchi T."/>
            <person name="Mori K."/>
            <person name="Usui K."/>
            <person name="Kamekura M."/>
            <person name="Usami R."/>
            <person name="Takaki Y."/>
            <person name="Hatada Y."/>
        </authorList>
    </citation>
    <scope>NUCLEOTIDE SEQUENCE [LARGE SCALE GENOMIC DNA]</scope>
    <source>
        <strain evidence="1 2">JCM 16109</strain>
    </source>
</reference>
<dbReference type="Pfam" id="PF26510">
    <property type="entry name" value="Halo_UvrD_like"/>
    <property type="match status" value="1"/>
</dbReference>
<dbReference type="EMBL" id="BATA01000065">
    <property type="protein sequence ID" value="GAD53411.1"/>
    <property type="molecule type" value="Genomic_DNA"/>
</dbReference>
<evidence type="ECO:0000313" key="1">
    <source>
        <dbReference type="EMBL" id="GAD53411.1"/>
    </source>
</evidence>
<dbReference type="InterPro" id="IPR002195">
    <property type="entry name" value="Dihydroorotase_CS"/>
</dbReference>
<dbReference type="Proteomes" id="UP000016986">
    <property type="component" value="Unassembled WGS sequence"/>
</dbReference>
<name>U2YGJ7_9EURY</name>
<dbReference type="AlphaFoldDB" id="U2YGJ7"/>
<keyword evidence="2" id="KW-1185">Reference proteome</keyword>
<gene>
    <name evidence="1" type="ORF">MBEHAL_2171</name>
</gene>
<accession>U2YGJ7</accession>
<dbReference type="InterPro" id="IPR058819">
    <property type="entry name" value="UvrD_dom-like"/>
</dbReference>
<proteinExistence type="predicted"/>
<dbReference type="eggNOG" id="arCOG08967">
    <property type="taxonomic scope" value="Archaea"/>
</dbReference>
<protein>
    <submittedName>
        <fullName evidence="1">Uncharacterized protein</fullName>
    </submittedName>
</protein>
<dbReference type="PROSITE" id="PS00482">
    <property type="entry name" value="DIHYDROOROTASE_1"/>
    <property type="match status" value="1"/>
</dbReference>
<evidence type="ECO:0000313" key="2">
    <source>
        <dbReference type="Proteomes" id="UP000016986"/>
    </source>
</evidence>
<organism evidence="1 2">
    <name type="scientific">Halarchaeum acidiphilum MH1-52-1</name>
    <dbReference type="NCBI Taxonomy" id="1261545"/>
    <lineage>
        <taxon>Archaea</taxon>
        <taxon>Methanobacteriati</taxon>
        <taxon>Methanobacteriota</taxon>
        <taxon>Stenosarchaea group</taxon>
        <taxon>Halobacteria</taxon>
        <taxon>Halobacteriales</taxon>
        <taxon>Halobacteriaceae</taxon>
    </lineage>
</organism>